<dbReference type="RefSeq" id="XP_007679099.1">
    <property type="nucleotide sequence ID" value="XM_007680909.1"/>
</dbReference>
<protein>
    <submittedName>
        <fullName evidence="2">Uncharacterized protein</fullName>
    </submittedName>
</protein>
<keyword evidence="3" id="KW-1185">Reference proteome</keyword>
<gene>
    <name evidence="2" type="ORF">BAUCODRAFT_226319</name>
</gene>
<dbReference type="GeneID" id="19109912"/>
<reference evidence="2 3" key="1">
    <citation type="journal article" date="2012" name="PLoS Pathog.">
        <title>Diverse lifestyles and strategies of plant pathogenesis encoded in the genomes of eighteen Dothideomycetes fungi.</title>
        <authorList>
            <person name="Ohm R.A."/>
            <person name="Feau N."/>
            <person name="Henrissat B."/>
            <person name="Schoch C.L."/>
            <person name="Horwitz B.A."/>
            <person name="Barry K.W."/>
            <person name="Condon B.J."/>
            <person name="Copeland A.C."/>
            <person name="Dhillon B."/>
            <person name="Glaser F."/>
            <person name="Hesse C.N."/>
            <person name="Kosti I."/>
            <person name="LaButti K."/>
            <person name="Lindquist E.A."/>
            <person name="Lucas S."/>
            <person name="Salamov A.A."/>
            <person name="Bradshaw R.E."/>
            <person name="Ciuffetti L."/>
            <person name="Hamelin R.C."/>
            <person name="Kema G.H.J."/>
            <person name="Lawrence C."/>
            <person name="Scott J.A."/>
            <person name="Spatafora J.W."/>
            <person name="Turgeon B.G."/>
            <person name="de Wit P.J.G.M."/>
            <person name="Zhong S."/>
            <person name="Goodwin S.B."/>
            <person name="Grigoriev I.V."/>
        </authorList>
    </citation>
    <scope>NUCLEOTIDE SEQUENCE [LARGE SCALE GENOMIC DNA]</scope>
    <source>
        <strain evidence="2 3">UAMH 10762</strain>
    </source>
</reference>
<evidence type="ECO:0000256" key="1">
    <source>
        <dbReference type="SAM" id="MobiDB-lite"/>
    </source>
</evidence>
<dbReference type="EMBL" id="KB445559">
    <property type="protein sequence ID" value="EMC94235.1"/>
    <property type="molecule type" value="Genomic_DNA"/>
</dbReference>
<dbReference type="Proteomes" id="UP000011761">
    <property type="component" value="Unassembled WGS sequence"/>
</dbReference>
<dbReference type="HOGENOM" id="CLU_739632_0_0_1"/>
<feature type="region of interest" description="Disordered" evidence="1">
    <location>
        <begin position="150"/>
        <end position="188"/>
    </location>
</feature>
<dbReference type="KEGG" id="bcom:BAUCODRAFT_226319"/>
<feature type="compositionally biased region" description="Polar residues" evidence="1">
    <location>
        <begin position="155"/>
        <end position="184"/>
    </location>
</feature>
<organism evidence="2 3">
    <name type="scientific">Baudoinia panamericana (strain UAMH 10762)</name>
    <name type="common">Angels' share fungus</name>
    <name type="synonym">Baudoinia compniacensis (strain UAMH 10762)</name>
    <dbReference type="NCBI Taxonomy" id="717646"/>
    <lineage>
        <taxon>Eukaryota</taxon>
        <taxon>Fungi</taxon>
        <taxon>Dikarya</taxon>
        <taxon>Ascomycota</taxon>
        <taxon>Pezizomycotina</taxon>
        <taxon>Dothideomycetes</taxon>
        <taxon>Dothideomycetidae</taxon>
        <taxon>Mycosphaerellales</taxon>
        <taxon>Teratosphaeriaceae</taxon>
        <taxon>Baudoinia</taxon>
    </lineage>
</organism>
<proteinExistence type="predicted"/>
<dbReference type="AlphaFoldDB" id="M2N625"/>
<evidence type="ECO:0000313" key="3">
    <source>
        <dbReference type="Proteomes" id="UP000011761"/>
    </source>
</evidence>
<accession>M2N625</accession>
<evidence type="ECO:0000313" key="2">
    <source>
        <dbReference type="EMBL" id="EMC94235.1"/>
    </source>
</evidence>
<name>M2N625_BAUPA</name>
<sequence length="374" mass="41807">MHHYIPSTSARLHVFPQSPHINRTSTCSIQRPWSCDSTWDVVRDGRNSAFSNLTQHTNPHPNDVSSSMPDLRPPLLLTTTVFSSCALLPLLPTIRPHPFLFHSPLSSFSSSPIIPRTKSTVHPYNFSTPSLNPSRFLFILRSDSPGCFTNRRTSRPSLSAAGTSNRISSPSPSQPHSVGQSTQVPPEMSVEDLAERRACCRSNKLLQVREDLVPRHLSLLLLSVPFPPRWLETRYSPRRPPSCRLPPSRRRKSAVESLLIWMKCSDQHFRSLCRKADVSTSTPDAWQTGGACVPGRRRSIPGASFDQIDVVREIDSLPAEKSGLQCADCLFALSARLWRGVGVGVTRGRGVQVSYGLRHCYLVARHHERRQKAD</sequence>